<sequence>MQIKEEEHIMIHYFILLPLVKKVLEQDLHLFEEGAFKVKDPYIDIIREALHLLHEDMRYIKKYMYQNRMRVMFDENDGMFSRYSYVCRGYEGTSSYLNANLKRQARHCMDAYFSKNSPLHSDSILH</sequence>
<name>A0A3R9WQ15_9BACI</name>
<dbReference type="AlphaFoldDB" id="A0A3R9WQ15"/>
<dbReference type="EMBL" id="RBVX01000027">
    <property type="protein sequence ID" value="RSL31155.1"/>
    <property type="molecule type" value="Genomic_DNA"/>
</dbReference>
<dbReference type="InterPro" id="IPR058600">
    <property type="entry name" value="YhjD-like"/>
</dbReference>
<protein>
    <submittedName>
        <fullName evidence="1">Uncharacterized protein</fullName>
    </submittedName>
</protein>
<organism evidence="1 2">
    <name type="scientific">Salibacterium salarium</name>
    <dbReference type="NCBI Taxonomy" id="284579"/>
    <lineage>
        <taxon>Bacteria</taxon>
        <taxon>Bacillati</taxon>
        <taxon>Bacillota</taxon>
        <taxon>Bacilli</taxon>
        <taxon>Bacillales</taxon>
        <taxon>Bacillaceae</taxon>
    </lineage>
</organism>
<dbReference type="Pfam" id="PF26325">
    <property type="entry name" value="YhjD"/>
    <property type="match status" value="1"/>
</dbReference>
<proteinExistence type="predicted"/>
<dbReference type="RefSeq" id="WP_125559010.1">
    <property type="nucleotide sequence ID" value="NZ_RBVX01000027.1"/>
</dbReference>
<evidence type="ECO:0000313" key="2">
    <source>
        <dbReference type="Proteomes" id="UP000275076"/>
    </source>
</evidence>
<dbReference type="OrthoDB" id="2988956at2"/>
<comment type="caution">
    <text evidence="1">The sequence shown here is derived from an EMBL/GenBank/DDBJ whole genome shotgun (WGS) entry which is preliminary data.</text>
</comment>
<reference evidence="1 2" key="1">
    <citation type="submission" date="2018-10" db="EMBL/GenBank/DDBJ databases">
        <title>Draft genome sequence of Bacillus salarius IM0101, isolated from a hypersaline soil in Inner Mongolia, China.</title>
        <authorList>
            <person name="Yamprayoonswat W."/>
            <person name="Boonvisut S."/>
            <person name="Jumpathong W."/>
            <person name="Sittihan S."/>
            <person name="Ruangsuj P."/>
            <person name="Wanthongcharoen S."/>
            <person name="Thongpramul N."/>
            <person name="Pimmason S."/>
            <person name="Yu B."/>
            <person name="Yasawong M."/>
        </authorList>
    </citation>
    <scope>NUCLEOTIDE SEQUENCE [LARGE SCALE GENOMIC DNA]</scope>
    <source>
        <strain evidence="1 2">IM0101</strain>
    </source>
</reference>
<evidence type="ECO:0000313" key="1">
    <source>
        <dbReference type="EMBL" id="RSL31155.1"/>
    </source>
</evidence>
<gene>
    <name evidence="1" type="ORF">D7Z54_21850</name>
</gene>
<accession>A0A3R9WQ15</accession>
<keyword evidence="2" id="KW-1185">Reference proteome</keyword>
<dbReference type="Proteomes" id="UP000275076">
    <property type="component" value="Unassembled WGS sequence"/>
</dbReference>